<organism evidence="1 2">
    <name type="scientific">Zalaria obscura</name>
    <dbReference type="NCBI Taxonomy" id="2024903"/>
    <lineage>
        <taxon>Eukaryota</taxon>
        <taxon>Fungi</taxon>
        <taxon>Dikarya</taxon>
        <taxon>Ascomycota</taxon>
        <taxon>Pezizomycotina</taxon>
        <taxon>Dothideomycetes</taxon>
        <taxon>Dothideomycetidae</taxon>
        <taxon>Dothideales</taxon>
        <taxon>Zalariaceae</taxon>
        <taxon>Zalaria</taxon>
    </lineage>
</organism>
<dbReference type="Proteomes" id="UP001320706">
    <property type="component" value="Unassembled WGS sequence"/>
</dbReference>
<accession>A0ACC3S5G0</accession>
<dbReference type="EMBL" id="JAMKPW020000041">
    <property type="protein sequence ID" value="KAK8196735.1"/>
    <property type="molecule type" value="Genomic_DNA"/>
</dbReference>
<protein>
    <submittedName>
        <fullName evidence="1">Uncharacterized protein</fullName>
    </submittedName>
</protein>
<name>A0ACC3S5G0_9PEZI</name>
<keyword evidence="2" id="KW-1185">Reference proteome</keyword>
<gene>
    <name evidence="1" type="ORF">M8818_006902</name>
</gene>
<proteinExistence type="predicted"/>
<reference evidence="1" key="1">
    <citation type="submission" date="2024-02" db="EMBL/GenBank/DDBJ databases">
        <title>Metagenome Assembled Genome of Zalaria obscura JY119.</title>
        <authorList>
            <person name="Vighnesh L."/>
            <person name="Jagadeeshwari U."/>
            <person name="Venkata Ramana C."/>
            <person name="Sasikala C."/>
        </authorList>
    </citation>
    <scope>NUCLEOTIDE SEQUENCE</scope>
    <source>
        <strain evidence="1">JY119</strain>
    </source>
</reference>
<sequence length="279" mass="30753">MARTALIQDLGAISVAVLLFTVNSTMEMLRIRMLLLVHQANHARADIELACEELVLTKGPKFVLDLSKDEASAHNELSLEIQQMDERQTPDHDGTPKPMTLTATLKRTLSGRCGCCVRDTVTVMYALLFWNYDKINMQENVGRIINGEQLLEPQGVVEPAHGFLAERQRQEERDKSRRVAQADADADADAHKTTSLEAGGRVVSEERTSEPVRADEAVQETAEPEPEPEVDTAADSDEDMSEAAAEEGMSLEERMANVKATKQRHDSVIGSDDGARDLA</sequence>
<comment type="caution">
    <text evidence="1">The sequence shown here is derived from an EMBL/GenBank/DDBJ whole genome shotgun (WGS) entry which is preliminary data.</text>
</comment>
<evidence type="ECO:0000313" key="2">
    <source>
        <dbReference type="Proteomes" id="UP001320706"/>
    </source>
</evidence>
<evidence type="ECO:0000313" key="1">
    <source>
        <dbReference type="EMBL" id="KAK8196735.1"/>
    </source>
</evidence>